<comment type="caution">
    <text evidence="1">The sequence shown here is derived from an EMBL/GenBank/DDBJ whole genome shotgun (WGS) entry which is preliminary data.</text>
</comment>
<protein>
    <recommendedName>
        <fullName evidence="3">Thioredoxin</fullName>
    </recommendedName>
</protein>
<proteinExistence type="predicted"/>
<accession>A0A8J2UIT7</accession>
<evidence type="ECO:0000313" key="1">
    <source>
        <dbReference type="EMBL" id="GGB24016.1"/>
    </source>
</evidence>
<reference evidence="1" key="2">
    <citation type="submission" date="2020-09" db="EMBL/GenBank/DDBJ databases">
        <authorList>
            <person name="Sun Q."/>
            <person name="Zhou Y."/>
        </authorList>
    </citation>
    <scope>NUCLEOTIDE SEQUENCE</scope>
    <source>
        <strain evidence="1">CGMCC 1.15448</strain>
    </source>
</reference>
<dbReference type="SUPFAM" id="SSF52833">
    <property type="entry name" value="Thioredoxin-like"/>
    <property type="match status" value="1"/>
</dbReference>
<evidence type="ECO:0000313" key="2">
    <source>
        <dbReference type="Proteomes" id="UP000607559"/>
    </source>
</evidence>
<dbReference type="InterPro" id="IPR036249">
    <property type="entry name" value="Thioredoxin-like_sf"/>
</dbReference>
<dbReference type="AlphaFoldDB" id="A0A8J2UIT7"/>
<dbReference type="EMBL" id="BMJC01000007">
    <property type="protein sequence ID" value="GGB24016.1"/>
    <property type="molecule type" value="Genomic_DNA"/>
</dbReference>
<evidence type="ECO:0008006" key="3">
    <source>
        <dbReference type="Google" id="ProtNLM"/>
    </source>
</evidence>
<name>A0A8J2UIT7_9BACT</name>
<reference evidence="1" key="1">
    <citation type="journal article" date="2014" name="Int. J. Syst. Evol. Microbiol.">
        <title>Complete genome sequence of Corynebacterium casei LMG S-19264T (=DSM 44701T), isolated from a smear-ripened cheese.</title>
        <authorList>
            <consortium name="US DOE Joint Genome Institute (JGI-PGF)"/>
            <person name="Walter F."/>
            <person name="Albersmeier A."/>
            <person name="Kalinowski J."/>
            <person name="Ruckert C."/>
        </authorList>
    </citation>
    <scope>NUCLEOTIDE SEQUENCE</scope>
    <source>
        <strain evidence="1">CGMCC 1.15448</strain>
    </source>
</reference>
<dbReference type="RefSeq" id="WP_229689117.1">
    <property type="nucleotide sequence ID" value="NZ_BMJC01000007.1"/>
</dbReference>
<keyword evidence="2" id="KW-1185">Reference proteome</keyword>
<gene>
    <name evidence="1" type="ORF">GCM10011511_54890</name>
</gene>
<sequence>MITSYSFTLIKRYTKLFGLEKYPNVVMVRDSAQQLETYLKVPGIPYLAYYDRQRRLQKVILGEVDLGTLRELVAN</sequence>
<dbReference type="Proteomes" id="UP000607559">
    <property type="component" value="Unassembled WGS sequence"/>
</dbReference>
<organism evidence="1 2">
    <name type="scientific">Puia dinghuensis</name>
    <dbReference type="NCBI Taxonomy" id="1792502"/>
    <lineage>
        <taxon>Bacteria</taxon>
        <taxon>Pseudomonadati</taxon>
        <taxon>Bacteroidota</taxon>
        <taxon>Chitinophagia</taxon>
        <taxon>Chitinophagales</taxon>
        <taxon>Chitinophagaceae</taxon>
        <taxon>Puia</taxon>
    </lineage>
</organism>